<comment type="similarity">
    <text evidence="1 7 8">Belongs to the FGGY kinase family.</text>
</comment>
<evidence type="ECO:0000256" key="6">
    <source>
        <dbReference type="ARBA" id="ARBA00022840"/>
    </source>
</evidence>
<dbReference type="PANTHER" id="PTHR10196:SF69">
    <property type="entry name" value="GLYCEROL KINASE"/>
    <property type="match status" value="1"/>
</dbReference>
<dbReference type="RefSeq" id="WP_310913263.1">
    <property type="nucleotide sequence ID" value="NZ_JAVLVT010000007.1"/>
</dbReference>
<feature type="binding site" evidence="7">
    <location>
        <position position="240"/>
    </location>
    <ligand>
        <name>sn-glycerol 3-phosphate</name>
        <dbReference type="ChEBI" id="CHEBI:57597"/>
    </ligand>
</feature>
<sequence>MTEQFIAAIDQGTTSSRCMIFDQEGRIHSVGQREHTQIFPRPGWVEHDAQEIWTNVEHVVREALEQGEISPAQLAAVGITNQRETTVLWDAATGAPVHNAIVWQDTRTDQLVRELGGGVGQERFRERCGLPLATYFSGPKIRWLLDEKPELRQRCERGEVLFGTMDTWLIWKLTGEHVTDVTNASRTMLMNLHTLDWDDSILEALDIPRAMLPTIRSSAEVYGEATGFLAGVPVASALGDQHAALFGQTCFDPGDVKGTYGTGTFLVLNTGTEPVMSETGLLTTLGYKIGDQPAIYALEGAIAVTGSLVQWLRDNLELIETAPEIETLARTVDDNGGCYVVPAFSGLFAPHWRSDARGVMAGLTGYVTKAHIARAVLEATAWQTREVVDAMNTDSGIPLTSLRVDGGMTADNLLMQILADVLNIEVVRPMVAETTCLGAAYAAGLAVGYWPSIESLRANWHKAAEWEPQMAPDKREAEYHNWQKAVQRTLGWVEHDDA</sequence>
<feature type="binding site" evidence="7">
    <location>
        <position position="14"/>
    </location>
    <ligand>
        <name>ATP</name>
        <dbReference type="ChEBI" id="CHEBI:30616"/>
    </ligand>
</feature>
<dbReference type="Pfam" id="PF02782">
    <property type="entry name" value="FGGY_C"/>
    <property type="match status" value="1"/>
</dbReference>
<dbReference type="InterPro" id="IPR000577">
    <property type="entry name" value="Carb_kinase_FGGY"/>
</dbReference>
<feature type="binding site" evidence="7">
    <location>
        <position position="306"/>
    </location>
    <ligand>
        <name>ATP</name>
        <dbReference type="ChEBI" id="CHEBI:30616"/>
    </ligand>
</feature>
<keyword evidence="6 7" id="KW-0067">ATP-binding</keyword>
<feature type="domain" description="Carbohydrate kinase FGGY N-terminal" evidence="9">
    <location>
        <begin position="6"/>
        <end position="247"/>
    </location>
</feature>
<dbReference type="InterPro" id="IPR018483">
    <property type="entry name" value="Carb_kinase_FGGY_CS"/>
</dbReference>
<comment type="caution">
    <text evidence="7">Lacks conserved residue(s) required for the propagation of feature annotation.</text>
</comment>
<dbReference type="EC" id="2.7.1.30" evidence="7"/>
<feature type="binding site" evidence="7">
    <location>
        <position position="407"/>
    </location>
    <ligand>
        <name>ADP</name>
        <dbReference type="ChEBI" id="CHEBI:456216"/>
    </ligand>
</feature>
<feature type="binding site" evidence="7">
    <location>
        <position position="83"/>
    </location>
    <ligand>
        <name>glycerol</name>
        <dbReference type="ChEBI" id="CHEBI:17754"/>
    </ligand>
</feature>
<feature type="binding site" evidence="7">
    <location>
        <position position="262"/>
    </location>
    <ligand>
        <name>ADP</name>
        <dbReference type="ChEBI" id="CHEBI:456216"/>
    </ligand>
</feature>
<evidence type="ECO:0000256" key="1">
    <source>
        <dbReference type="ARBA" id="ARBA00009156"/>
    </source>
</evidence>
<evidence type="ECO:0000256" key="5">
    <source>
        <dbReference type="ARBA" id="ARBA00022798"/>
    </source>
</evidence>
<feature type="binding site" evidence="7">
    <location>
        <position position="13"/>
    </location>
    <ligand>
        <name>ATP</name>
        <dbReference type="ChEBI" id="CHEBI:30616"/>
    </ligand>
</feature>
<proteinExistence type="inferred from homology"/>
<keyword evidence="12" id="KW-1185">Reference proteome</keyword>
<evidence type="ECO:0000256" key="2">
    <source>
        <dbReference type="ARBA" id="ARBA00022679"/>
    </source>
</evidence>
<comment type="function">
    <text evidence="7">Key enzyme in the regulation of glycerol uptake and metabolism. Catalyzes the phosphorylation of glycerol to yield sn-glycerol 3-phosphate.</text>
</comment>
<comment type="pathway">
    <text evidence="7">Polyol metabolism; glycerol degradation via glycerol kinase pathway; sn-glycerol 3-phosphate from glycerol: step 1/1.</text>
</comment>
<comment type="catalytic activity">
    <reaction evidence="7">
        <text>glycerol + ATP = sn-glycerol 3-phosphate + ADP + H(+)</text>
        <dbReference type="Rhea" id="RHEA:21644"/>
        <dbReference type="ChEBI" id="CHEBI:15378"/>
        <dbReference type="ChEBI" id="CHEBI:17754"/>
        <dbReference type="ChEBI" id="CHEBI:30616"/>
        <dbReference type="ChEBI" id="CHEBI:57597"/>
        <dbReference type="ChEBI" id="CHEBI:456216"/>
        <dbReference type="EC" id="2.7.1.30"/>
    </reaction>
</comment>
<feature type="binding site" evidence="7">
    <location>
        <position position="407"/>
    </location>
    <ligand>
        <name>ATP</name>
        <dbReference type="ChEBI" id="CHEBI:30616"/>
    </ligand>
</feature>
<dbReference type="PANTHER" id="PTHR10196">
    <property type="entry name" value="SUGAR KINASE"/>
    <property type="match status" value="1"/>
</dbReference>
<keyword evidence="4 7" id="KW-0418">Kinase</keyword>
<feature type="binding site" evidence="7">
    <location>
        <position position="13"/>
    </location>
    <ligand>
        <name>ADP</name>
        <dbReference type="ChEBI" id="CHEBI:456216"/>
    </ligand>
</feature>
<dbReference type="NCBIfam" id="TIGR01311">
    <property type="entry name" value="glycerol_kin"/>
    <property type="match status" value="1"/>
</dbReference>
<evidence type="ECO:0000259" key="10">
    <source>
        <dbReference type="Pfam" id="PF02782"/>
    </source>
</evidence>
<feature type="binding site" evidence="7">
    <location>
        <position position="83"/>
    </location>
    <ligand>
        <name>sn-glycerol 3-phosphate</name>
        <dbReference type="ChEBI" id="CHEBI:57597"/>
    </ligand>
</feature>
<keyword evidence="5 7" id="KW-0319">Glycerol metabolism</keyword>
<gene>
    <name evidence="7 11" type="primary">glpK</name>
    <name evidence="11" type="ORF">RIF23_15500</name>
</gene>
<feature type="binding site" evidence="7">
    <location>
        <position position="135"/>
    </location>
    <ligand>
        <name>glycerol</name>
        <dbReference type="ChEBI" id="CHEBI:17754"/>
    </ligand>
</feature>
<feature type="binding site" evidence="7">
    <location>
        <position position="262"/>
    </location>
    <ligand>
        <name>ATP</name>
        <dbReference type="ChEBI" id="CHEBI:30616"/>
    </ligand>
</feature>
<dbReference type="Proteomes" id="UP001250214">
    <property type="component" value="Unassembled WGS sequence"/>
</dbReference>
<feature type="binding site" evidence="7">
    <location>
        <position position="17"/>
    </location>
    <ligand>
        <name>ADP</name>
        <dbReference type="ChEBI" id="CHEBI:456216"/>
    </ligand>
</feature>
<evidence type="ECO:0000256" key="3">
    <source>
        <dbReference type="ARBA" id="ARBA00022741"/>
    </source>
</evidence>
<feature type="binding site" evidence="7">
    <location>
        <position position="241"/>
    </location>
    <ligand>
        <name>glycerol</name>
        <dbReference type="ChEBI" id="CHEBI:17754"/>
    </ligand>
</feature>
<accession>A0ABU2HA38</accession>
<dbReference type="PROSITE" id="PS00445">
    <property type="entry name" value="FGGY_KINASES_2"/>
    <property type="match status" value="1"/>
</dbReference>
<feature type="binding site" evidence="7">
    <location>
        <position position="15"/>
    </location>
    <ligand>
        <name>ATP</name>
        <dbReference type="ChEBI" id="CHEBI:30616"/>
    </ligand>
</feature>
<feature type="binding site" evidence="7">
    <location>
        <position position="135"/>
    </location>
    <ligand>
        <name>sn-glycerol 3-phosphate</name>
        <dbReference type="ChEBI" id="CHEBI:57597"/>
    </ligand>
</feature>
<organism evidence="11 12">
    <name type="scientific">Lipingzhangella rawalii</name>
    <dbReference type="NCBI Taxonomy" id="2055835"/>
    <lineage>
        <taxon>Bacteria</taxon>
        <taxon>Bacillati</taxon>
        <taxon>Actinomycetota</taxon>
        <taxon>Actinomycetes</taxon>
        <taxon>Streptosporangiales</taxon>
        <taxon>Nocardiopsidaceae</taxon>
        <taxon>Lipingzhangella</taxon>
    </lineage>
</organism>
<dbReference type="EMBL" id="JAVLVT010000007">
    <property type="protein sequence ID" value="MDS1271700.1"/>
    <property type="molecule type" value="Genomic_DNA"/>
</dbReference>
<name>A0ABU2HA38_9ACTN</name>
<dbReference type="GO" id="GO:0004370">
    <property type="term" value="F:glycerol kinase activity"/>
    <property type="evidence" value="ECO:0007669"/>
    <property type="project" value="UniProtKB-EC"/>
</dbReference>
<dbReference type="Gene3D" id="3.30.420.40">
    <property type="match status" value="2"/>
</dbReference>
<feature type="binding site" evidence="7">
    <location>
        <position position="310"/>
    </location>
    <ligand>
        <name>ATP</name>
        <dbReference type="ChEBI" id="CHEBI:30616"/>
    </ligand>
</feature>
<feature type="binding site" evidence="7">
    <location>
        <position position="84"/>
    </location>
    <ligand>
        <name>sn-glycerol 3-phosphate</name>
        <dbReference type="ChEBI" id="CHEBI:57597"/>
    </ligand>
</feature>
<dbReference type="NCBIfam" id="NF000756">
    <property type="entry name" value="PRK00047.1"/>
    <property type="match status" value="1"/>
</dbReference>
<dbReference type="PROSITE" id="PS00933">
    <property type="entry name" value="FGGY_KINASES_1"/>
    <property type="match status" value="1"/>
</dbReference>
<evidence type="ECO:0000256" key="4">
    <source>
        <dbReference type="ARBA" id="ARBA00022777"/>
    </source>
</evidence>
<feature type="binding site" evidence="7">
    <location>
        <position position="240"/>
    </location>
    <ligand>
        <name>glycerol</name>
        <dbReference type="ChEBI" id="CHEBI:17754"/>
    </ligand>
</feature>
<dbReference type="InterPro" id="IPR043129">
    <property type="entry name" value="ATPase_NBD"/>
</dbReference>
<evidence type="ECO:0000313" key="12">
    <source>
        <dbReference type="Proteomes" id="UP001250214"/>
    </source>
</evidence>
<evidence type="ECO:0000256" key="7">
    <source>
        <dbReference type="HAMAP-Rule" id="MF_00186"/>
    </source>
</evidence>
<dbReference type="PIRSF" id="PIRSF000538">
    <property type="entry name" value="GlpK"/>
    <property type="match status" value="1"/>
</dbReference>
<feature type="binding site" evidence="7">
    <location>
        <position position="13"/>
    </location>
    <ligand>
        <name>sn-glycerol 3-phosphate</name>
        <dbReference type="ChEBI" id="CHEBI:57597"/>
    </ligand>
</feature>
<dbReference type="HAMAP" id="MF_00186">
    <property type="entry name" value="Glycerol_kin"/>
    <property type="match status" value="1"/>
</dbReference>
<protein>
    <recommendedName>
        <fullName evidence="7">Glycerol kinase</fullName>
        <ecNumber evidence="7">2.7.1.30</ecNumber>
    </recommendedName>
    <alternativeName>
        <fullName evidence="7">ATP:glycerol 3-phosphotransferase</fullName>
    </alternativeName>
    <alternativeName>
        <fullName evidence="7">Glycerokinase</fullName>
        <shortName evidence="7">GK</shortName>
    </alternativeName>
</protein>
<evidence type="ECO:0000259" key="9">
    <source>
        <dbReference type="Pfam" id="PF00370"/>
    </source>
</evidence>
<evidence type="ECO:0000313" key="11">
    <source>
        <dbReference type="EMBL" id="MDS1271700.1"/>
    </source>
</evidence>
<comment type="caution">
    <text evidence="11">The sequence shown here is derived from an EMBL/GenBank/DDBJ whole genome shotgun (WGS) entry which is preliminary data.</text>
</comment>
<keyword evidence="2 7" id="KW-0808">Transferase</keyword>
<keyword evidence="3 7" id="KW-0547">Nucleotide-binding</keyword>
<dbReference type="InterPro" id="IPR018484">
    <property type="entry name" value="FGGY_N"/>
</dbReference>
<dbReference type="InterPro" id="IPR005999">
    <property type="entry name" value="Glycerol_kin"/>
</dbReference>
<dbReference type="Pfam" id="PF00370">
    <property type="entry name" value="FGGY_N"/>
    <property type="match status" value="1"/>
</dbReference>
<dbReference type="InterPro" id="IPR018485">
    <property type="entry name" value="FGGY_C"/>
</dbReference>
<feature type="binding site" evidence="7">
    <location>
        <position position="306"/>
    </location>
    <ligand>
        <name>ADP</name>
        <dbReference type="ChEBI" id="CHEBI:456216"/>
    </ligand>
</feature>
<comment type="activity regulation">
    <text evidence="7">Inhibited by fructose 1,6-bisphosphate (FBP).</text>
</comment>
<reference evidence="12" key="1">
    <citation type="submission" date="2023-07" db="EMBL/GenBank/DDBJ databases">
        <title>Novel species in the genus Lipingzhangella isolated from Sambhar Salt Lake.</title>
        <authorList>
            <person name="Jiya N."/>
            <person name="Kajale S."/>
            <person name="Sharma A."/>
        </authorList>
    </citation>
    <scope>NUCLEOTIDE SEQUENCE [LARGE SCALE GENOMIC DNA]</scope>
    <source>
        <strain evidence="12">LS1_29</strain>
    </source>
</reference>
<feature type="domain" description="Carbohydrate kinase FGGY C-terminal" evidence="10">
    <location>
        <begin position="259"/>
        <end position="446"/>
    </location>
</feature>
<dbReference type="SUPFAM" id="SSF53067">
    <property type="entry name" value="Actin-like ATPase domain"/>
    <property type="match status" value="2"/>
</dbReference>
<dbReference type="CDD" id="cd07769">
    <property type="entry name" value="ASKHA_NBD_FGGY_GK"/>
    <property type="match status" value="1"/>
</dbReference>
<feature type="binding site" evidence="7">
    <location>
        <position position="84"/>
    </location>
    <ligand>
        <name>glycerol</name>
        <dbReference type="ChEBI" id="CHEBI:17754"/>
    </ligand>
</feature>
<evidence type="ECO:0000256" key="8">
    <source>
        <dbReference type="RuleBase" id="RU003733"/>
    </source>
</evidence>